<protein>
    <submittedName>
        <fullName evidence="1">Uncharacterized protein</fullName>
    </submittedName>
</protein>
<dbReference type="AlphaFoldDB" id="A0A0P6XRU6"/>
<name>A0A0P6XRU6_9CHLR</name>
<keyword evidence="2" id="KW-1185">Reference proteome</keyword>
<comment type="caution">
    <text evidence="1">The sequence shown here is derived from an EMBL/GenBank/DDBJ whole genome shotgun (WGS) entry which is preliminary data.</text>
</comment>
<dbReference type="RefSeq" id="WP_062416829.1">
    <property type="nucleotide sequence ID" value="NZ_DF967974.1"/>
</dbReference>
<reference evidence="1 2" key="1">
    <citation type="submission" date="2015-07" db="EMBL/GenBank/DDBJ databases">
        <title>Genome sequence of Levilinea saccharolytica DSM 16555.</title>
        <authorList>
            <person name="Hemp J."/>
            <person name="Ward L.M."/>
            <person name="Pace L.A."/>
            <person name="Fischer W.W."/>
        </authorList>
    </citation>
    <scope>NUCLEOTIDE SEQUENCE [LARGE SCALE GENOMIC DNA]</scope>
    <source>
        <strain evidence="1 2">KIBI-1</strain>
    </source>
</reference>
<gene>
    <name evidence="1" type="ORF">ADN01_15500</name>
</gene>
<sequence length="83" mass="9214">MQERSFWLSWAHILQHWGLREPVAALLEAGGPLSFLLAQMVYLGQPLLSGSSSAGAWQALAEMLEDPLQTRSFAAFLREEEVA</sequence>
<evidence type="ECO:0000313" key="2">
    <source>
        <dbReference type="Proteomes" id="UP000050501"/>
    </source>
</evidence>
<organism evidence="1 2">
    <name type="scientific">Levilinea saccharolytica</name>
    <dbReference type="NCBI Taxonomy" id="229921"/>
    <lineage>
        <taxon>Bacteria</taxon>
        <taxon>Bacillati</taxon>
        <taxon>Chloroflexota</taxon>
        <taxon>Anaerolineae</taxon>
        <taxon>Anaerolineales</taxon>
        <taxon>Anaerolineaceae</taxon>
        <taxon>Levilinea</taxon>
    </lineage>
</organism>
<accession>A0A0P6XRU6</accession>
<evidence type="ECO:0000313" key="1">
    <source>
        <dbReference type="EMBL" id="KPL77971.1"/>
    </source>
</evidence>
<dbReference type="Proteomes" id="UP000050501">
    <property type="component" value="Unassembled WGS sequence"/>
</dbReference>
<dbReference type="EMBL" id="LGCM01000058">
    <property type="protein sequence ID" value="KPL77971.1"/>
    <property type="molecule type" value="Genomic_DNA"/>
</dbReference>
<proteinExistence type="predicted"/>
<dbReference type="STRING" id="229921.ADN01_15500"/>